<evidence type="ECO:0000313" key="2">
    <source>
        <dbReference type="EMBL" id="ABO95298.1"/>
    </source>
</evidence>
<dbReference type="OrthoDB" id="10522057at2759"/>
<feature type="region of interest" description="Disordered" evidence="1">
    <location>
        <begin position="585"/>
        <end position="616"/>
    </location>
</feature>
<gene>
    <name evidence="2" type="ORF">OSTLU_24266</name>
</gene>
<accession>A4RUR3</accession>
<protein>
    <submittedName>
        <fullName evidence="2">Uncharacterized protein</fullName>
    </submittedName>
</protein>
<keyword evidence="3" id="KW-1185">Reference proteome</keyword>
<organism evidence="2 3">
    <name type="scientific">Ostreococcus lucimarinus (strain CCE9901)</name>
    <dbReference type="NCBI Taxonomy" id="436017"/>
    <lineage>
        <taxon>Eukaryota</taxon>
        <taxon>Viridiplantae</taxon>
        <taxon>Chlorophyta</taxon>
        <taxon>Mamiellophyceae</taxon>
        <taxon>Mamiellales</taxon>
        <taxon>Bathycoccaceae</taxon>
        <taxon>Ostreococcus</taxon>
    </lineage>
</organism>
<sequence length="687" mass="75826">MGICYSLPDAAADKARTLATAAGTQWSNGLGASSAAAAKAARKAKLTKYALVKCEFDAETAAKAKRLSVIREMLFEQIALWKAWSAGTLPLDYSVLMHWSKYCHANEECSKRLRNVALQVQNASAAHAEYVNFMTETFIEGIDETIDVIEEAWNVYELYEKSEYDYRFALKTSKDEEKNAIKKGEMEIKLQEAKKAINECAGKVESILVPLFKRTITELENFAKKCMQKRERTGEEAIATAAKFERANSVAYAKLKKRTYTAADAITAAKNAIVDNGLPEQLNEINAKLDEMKRHGMALALIFQDFVPYIKLIFGPDRMNIFADELCKKIDGFKSLKKAAAEIHDKIQALTSEIDVEEFKRMVEEFEQVVHTECNTVSSHSTAYVKSLSDIVKAERALERAENVYKSKAPNFVMPPIGDKLAKFNDDKAAWNGALKDAQDAVTIAKERSVADLNAHKESFDNLFIKKDSTFHSFIIVAIENACAIVTEAHKTIKAVKARQIRDAAEEPEAEEVIEVPEVDFSQADASQKEAEVSKAEAEAKMKEAEEAEVKAKEAAEAAEKARQVAIREENEAKQEVLLRKAAEEAKKAAEEAKAKQEAEAKAEEAAKIQAEKEAKAEKEVAKAAKALEQQVSIAEKKAEKEASNAASQQDAVDAVRDATIKETLARASSVKEVSIANAEASIGTEL</sequence>
<name>A4RUR3_OSTLU</name>
<evidence type="ECO:0000256" key="1">
    <source>
        <dbReference type="SAM" id="MobiDB-lite"/>
    </source>
</evidence>
<dbReference type="EMBL" id="CP000583">
    <property type="protein sequence ID" value="ABO95298.1"/>
    <property type="molecule type" value="Genomic_DNA"/>
</dbReference>
<dbReference type="Proteomes" id="UP000001568">
    <property type="component" value="Chromosome 3"/>
</dbReference>
<dbReference type="OMA" id="VLMHWSK"/>
<dbReference type="AlphaFoldDB" id="A4RUR3"/>
<evidence type="ECO:0000313" key="3">
    <source>
        <dbReference type="Proteomes" id="UP000001568"/>
    </source>
</evidence>
<dbReference type="GeneID" id="5000796"/>
<dbReference type="KEGG" id="olu:OSTLU_24266"/>
<dbReference type="Gramene" id="ABO95298">
    <property type="protein sequence ID" value="ABO95298"/>
    <property type="gene ID" value="OSTLU_24266"/>
</dbReference>
<dbReference type="HOGENOM" id="CLU_400847_0_0_1"/>
<proteinExistence type="predicted"/>
<dbReference type="RefSeq" id="XP_001417005.1">
    <property type="nucleotide sequence ID" value="XM_001416968.1"/>
</dbReference>
<reference evidence="2 3" key="1">
    <citation type="journal article" date="2007" name="Proc. Natl. Acad. Sci. U.S.A.">
        <title>The tiny eukaryote Ostreococcus provides genomic insights into the paradox of plankton speciation.</title>
        <authorList>
            <person name="Palenik B."/>
            <person name="Grimwood J."/>
            <person name="Aerts A."/>
            <person name="Rouze P."/>
            <person name="Salamov A."/>
            <person name="Putnam N."/>
            <person name="Dupont C."/>
            <person name="Jorgensen R."/>
            <person name="Derelle E."/>
            <person name="Rombauts S."/>
            <person name="Zhou K."/>
            <person name="Otillar R."/>
            <person name="Merchant S.S."/>
            <person name="Podell S."/>
            <person name="Gaasterland T."/>
            <person name="Napoli C."/>
            <person name="Gendler K."/>
            <person name="Manuell A."/>
            <person name="Tai V."/>
            <person name="Vallon O."/>
            <person name="Piganeau G."/>
            <person name="Jancek S."/>
            <person name="Heijde M."/>
            <person name="Jabbari K."/>
            <person name="Bowler C."/>
            <person name="Lohr M."/>
            <person name="Robbens S."/>
            <person name="Werner G."/>
            <person name="Dubchak I."/>
            <person name="Pazour G.J."/>
            <person name="Ren Q."/>
            <person name="Paulsen I."/>
            <person name="Delwiche C."/>
            <person name="Schmutz J."/>
            <person name="Rokhsar D."/>
            <person name="Van de Peer Y."/>
            <person name="Moreau H."/>
            <person name="Grigoriev I.V."/>
        </authorList>
    </citation>
    <scope>NUCLEOTIDE SEQUENCE [LARGE SCALE GENOMIC DNA]</scope>
    <source>
        <strain evidence="2 3">CCE9901</strain>
    </source>
</reference>